<evidence type="ECO:0000256" key="4">
    <source>
        <dbReference type="ARBA" id="ARBA00022771"/>
    </source>
</evidence>
<feature type="region of interest" description="Disordered" evidence="7">
    <location>
        <begin position="115"/>
        <end position="156"/>
    </location>
</feature>
<dbReference type="Pfam" id="PF00607">
    <property type="entry name" value="Gag_p24"/>
    <property type="match status" value="1"/>
</dbReference>
<dbReference type="GO" id="GO:0003676">
    <property type="term" value="F:nucleic acid binding"/>
    <property type="evidence" value="ECO:0007669"/>
    <property type="project" value="InterPro"/>
</dbReference>
<evidence type="ECO:0000259" key="8">
    <source>
        <dbReference type="PROSITE" id="PS50158"/>
    </source>
</evidence>
<evidence type="ECO:0000256" key="7">
    <source>
        <dbReference type="SAM" id="MobiDB-lite"/>
    </source>
</evidence>
<name>A0A7D5A7L0_9RETR</name>
<sequence length="567" mass="62805">MGNKPAKARLANELKDLLGTQGTAIKSKTAEQFVEVIAQACPWFLTGGFLNNADWDMVKNDLQKILRDKGPNTFPIATFSLWRLVKDALITDKVKIKEQLAECEQILNQIQEEQMAESLKGEDPGETSKSHSKTRLKVQEEDFLEDSESLSEEEESLIKEIDDLECRIKQSSISSAASAPPPPPYNPNWDEDMPRPRAGVQWGPKRHGIFPMVEVQNAAGQPARRHEPLAFKDIKQLKEAVTNYGPHAPFTSTLFESFSANQLIPSDWQQLTRAALSPGDFLLWKSEFHERSRELAQVNAAAGHPQRNEEMLTGTGHYSTIDQQIRYDPAVYAQIATAAVHAWKSLPTSRGDNKISQITQGPSESYSDFIGRLMQSAGKIFPNLDQAMPLIKQLAYENANSYCQSAIKTSRARSIDDMIRACKDIDGAHITGQVLAAALKSGLQGMSKGTKCYRCGKEGHIKRNCTEDLTNVRRVPPGICPKCKKGNHWSSECRSKFDVQGNPIQSGNGVQGPTRGPKATVLGATRQWGSNGRSRRLPSANLFPSTTSPGEHQVVQDWTSVPPPEQY</sequence>
<evidence type="ECO:0000256" key="5">
    <source>
        <dbReference type="ARBA" id="ARBA00022833"/>
    </source>
</evidence>
<dbReference type="SUPFAM" id="SSF47943">
    <property type="entry name" value="Retrovirus capsid protein, N-terminal core domain"/>
    <property type="match status" value="1"/>
</dbReference>
<feature type="region of interest" description="Disordered" evidence="7">
    <location>
        <begin position="172"/>
        <end position="194"/>
    </location>
</feature>
<feature type="compositionally biased region" description="Acidic residues" evidence="7">
    <location>
        <begin position="141"/>
        <end position="155"/>
    </location>
</feature>
<dbReference type="InterPro" id="IPR036875">
    <property type="entry name" value="Znf_CCHC_sf"/>
</dbReference>
<dbReference type="Pfam" id="PF14787">
    <property type="entry name" value="zf-CCHC_5"/>
    <property type="match status" value="1"/>
</dbReference>
<keyword evidence="4 6" id="KW-0863">Zinc-finger</keyword>
<protein>
    <submittedName>
        <fullName evidence="9">Gag</fullName>
    </submittedName>
</protein>
<dbReference type="PANTHER" id="PTHR40389:SF3">
    <property type="entry name" value="IGE-BINDING PROTEIN"/>
    <property type="match status" value="1"/>
</dbReference>
<dbReference type="SMART" id="SM00343">
    <property type="entry name" value="ZnF_C2HC"/>
    <property type="match status" value="2"/>
</dbReference>
<accession>A0A7D5A7L0</accession>
<reference evidence="9" key="1">
    <citation type="journal article" date="2020" name="Viruses">
        <title>A Novel Retrovirus (Gunnison's Prairie Dog Retrovirus) Associated With Thymic Lymphoma in Gunnison's Prairie Dogs in Colorado, USA.</title>
        <authorList>
            <person name="Butler M.D."/>
            <person name="Griffin K."/>
            <person name="Brewster C.D."/>
            <person name="Kapuscinski M.L."/>
            <person name="Stenglein M.D."/>
            <person name="Tripp D.W."/>
            <person name="Quackenbush S.L."/>
            <person name="Fox K.A."/>
        </authorList>
    </citation>
    <scope>NUCLEOTIDE SEQUENCE</scope>
    <source>
        <strain evidence="9">Prairie dog 15-1406</strain>
    </source>
</reference>
<comment type="function">
    <text evidence="1">Matrix protein.</text>
</comment>
<dbReference type="SUPFAM" id="SSF57756">
    <property type="entry name" value="Retrovirus zinc finger-like domains"/>
    <property type="match status" value="2"/>
</dbReference>
<keyword evidence="3" id="KW-0479">Metal-binding</keyword>
<dbReference type="Gene3D" id="1.10.150.490">
    <property type="entry name" value="Retroviral GAG p10 protein"/>
    <property type="match status" value="1"/>
</dbReference>
<dbReference type="InterPro" id="IPR045345">
    <property type="entry name" value="Gag_p24_C"/>
</dbReference>
<keyword evidence="5" id="KW-0862">Zinc</keyword>
<dbReference type="Pfam" id="PF19317">
    <property type="entry name" value="Gag_p24_C"/>
    <property type="match status" value="1"/>
</dbReference>
<feature type="region of interest" description="Disordered" evidence="7">
    <location>
        <begin position="526"/>
        <end position="567"/>
    </location>
</feature>
<dbReference type="Gene3D" id="1.10.375.10">
    <property type="entry name" value="Human Immunodeficiency Virus Type 1 Capsid Protein"/>
    <property type="match status" value="1"/>
</dbReference>
<dbReference type="Gene3D" id="4.10.60.10">
    <property type="entry name" value="Zinc finger, CCHC-type"/>
    <property type="match status" value="1"/>
</dbReference>
<dbReference type="Pfam" id="PF02337">
    <property type="entry name" value="Gag_p10"/>
    <property type="match status" value="1"/>
</dbReference>
<dbReference type="InterPro" id="IPR008919">
    <property type="entry name" value="Retrov_capsid_N"/>
</dbReference>
<dbReference type="InterPro" id="IPR003322">
    <property type="entry name" value="B_retro_matrix"/>
</dbReference>
<evidence type="ECO:0000313" key="9">
    <source>
        <dbReference type="EMBL" id="QKU38049.1"/>
    </source>
</evidence>
<gene>
    <name evidence="9" type="primary">gag</name>
</gene>
<proteinExistence type="predicted"/>
<feature type="compositionally biased region" description="Basic and acidic residues" evidence="7">
    <location>
        <begin position="119"/>
        <end position="129"/>
    </location>
</feature>
<dbReference type="InterPro" id="IPR050195">
    <property type="entry name" value="Primate_lentivir_Gag_pol-like"/>
</dbReference>
<dbReference type="EMBL" id="MT361316">
    <property type="protein sequence ID" value="QKU38049.1"/>
    <property type="molecule type" value="Genomic_RNA"/>
</dbReference>
<dbReference type="InterPro" id="IPR008916">
    <property type="entry name" value="Retrov_capsid_C"/>
</dbReference>
<dbReference type="PROSITE" id="PS50158">
    <property type="entry name" value="ZF_CCHC"/>
    <property type="match status" value="1"/>
</dbReference>
<dbReference type="PANTHER" id="PTHR40389">
    <property type="entry name" value="ENDOGENOUS RETROVIRUS GROUP K MEMBER 24 GAG POLYPROTEIN-RELATED"/>
    <property type="match status" value="1"/>
</dbReference>
<evidence type="ECO:0000256" key="2">
    <source>
        <dbReference type="ARBA" id="ARBA00003374"/>
    </source>
</evidence>
<dbReference type="InterPro" id="IPR001878">
    <property type="entry name" value="Znf_CCHC"/>
</dbReference>
<dbReference type="InterPro" id="IPR038124">
    <property type="entry name" value="B_retro_matrix_sf"/>
</dbReference>
<evidence type="ECO:0000256" key="1">
    <source>
        <dbReference type="ARBA" id="ARBA00003230"/>
    </source>
</evidence>
<dbReference type="InterPro" id="IPR010999">
    <property type="entry name" value="Retrovr_matrix"/>
</dbReference>
<dbReference type="SUPFAM" id="SSF47353">
    <property type="entry name" value="Retrovirus capsid dimerization domain-like"/>
    <property type="match status" value="1"/>
</dbReference>
<comment type="function">
    <text evidence="2">Capsid protein.</text>
</comment>
<organism evidence="9">
    <name type="scientific">Gunnison's prairie dog retrovirus</name>
    <dbReference type="NCBI Taxonomy" id="2744145"/>
    <lineage>
        <taxon>Viruses</taxon>
        <taxon>Riboviria</taxon>
        <taxon>Pararnavirae</taxon>
        <taxon>Artverviricota</taxon>
        <taxon>Revtraviricetes</taxon>
        <taxon>Ortervirales</taxon>
        <taxon>Retroviridae</taxon>
    </lineage>
</organism>
<dbReference type="GO" id="GO:0016032">
    <property type="term" value="P:viral process"/>
    <property type="evidence" value="ECO:0007669"/>
    <property type="project" value="InterPro"/>
</dbReference>
<dbReference type="Pfam" id="PF00098">
    <property type="entry name" value="zf-CCHC"/>
    <property type="match status" value="1"/>
</dbReference>
<evidence type="ECO:0000256" key="3">
    <source>
        <dbReference type="ARBA" id="ARBA00022723"/>
    </source>
</evidence>
<evidence type="ECO:0000256" key="6">
    <source>
        <dbReference type="PROSITE-ProRule" id="PRU00047"/>
    </source>
</evidence>
<dbReference type="GO" id="GO:0008270">
    <property type="term" value="F:zinc ion binding"/>
    <property type="evidence" value="ECO:0007669"/>
    <property type="project" value="UniProtKB-KW"/>
</dbReference>
<feature type="domain" description="CCHC-type" evidence="8">
    <location>
        <begin position="451"/>
        <end position="467"/>
    </location>
</feature>
<dbReference type="SUPFAM" id="SSF47836">
    <property type="entry name" value="Retroviral matrix proteins"/>
    <property type="match status" value="1"/>
</dbReference>
<dbReference type="Gene3D" id="1.10.1200.30">
    <property type="match status" value="1"/>
</dbReference>
<dbReference type="GO" id="GO:0005198">
    <property type="term" value="F:structural molecule activity"/>
    <property type="evidence" value="ECO:0007669"/>
    <property type="project" value="InterPro"/>
</dbReference>